<keyword evidence="3" id="KW-1185">Reference proteome</keyword>
<dbReference type="OrthoDB" id="5969272at2759"/>
<dbReference type="AlphaFoldDB" id="A0A2G9TA94"/>
<dbReference type="InterPro" id="IPR013783">
    <property type="entry name" value="Ig-like_fold"/>
</dbReference>
<dbReference type="InterPro" id="IPR007110">
    <property type="entry name" value="Ig-like_dom"/>
</dbReference>
<dbReference type="PROSITE" id="PS50835">
    <property type="entry name" value="IG_LIKE"/>
    <property type="match status" value="1"/>
</dbReference>
<dbReference type="PANTHER" id="PTHR47633">
    <property type="entry name" value="IMMUNOGLOBULIN"/>
    <property type="match status" value="1"/>
</dbReference>
<proteinExistence type="predicted"/>
<evidence type="ECO:0000259" key="1">
    <source>
        <dbReference type="PROSITE" id="PS50835"/>
    </source>
</evidence>
<feature type="non-terminal residue" evidence="2">
    <location>
        <position position="70"/>
    </location>
</feature>
<organism evidence="2 3">
    <name type="scientific">Teladorsagia circumcincta</name>
    <name type="common">Brown stomach worm</name>
    <name type="synonym">Ostertagia circumcincta</name>
    <dbReference type="NCBI Taxonomy" id="45464"/>
    <lineage>
        <taxon>Eukaryota</taxon>
        <taxon>Metazoa</taxon>
        <taxon>Ecdysozoa</taxon>
        <taxon>Nematoda</taxon>
        <taxon>Chromadorea</taxon>
        <taxon>Rhabditida</taxon>
        <taxon>Rhabditina</taxon>
        <taxon>Rhabditomorpha</taxon>
        <taxon>Strongyloidea</taxon>
        <taxon>Trichostrongylidae</taxon>
        <taxon>Teladorsagia</taxon>
    </lineage>
</organism>
<feature type="non-terminal residue" evidence="2">
    <location>
        <position position="1"/>
    </location>
</feature>
<evidence type="ECO:0000313" key="3">
    <source>
        <dbReference type="Proteomes" id="UP000230423"/>
    </source>
</evidence>
<evidence type="ECO:0000313" key="2">
    <source>
        <dbReference type="EMBL" id="PIO54887.1"/>
    </source>
</evidence>
<feature type="domain" description="Ig-like" evidence="1">
    <location>
        <begin position="1"/>
        <end position="70"/>
    </location>
</feature>
<protein>
    <submittedName>
        <fullName evidence="2">Immunoglobulin I-set domain protein</fullName>
    </submittedName>
</protein>
<dbReference type="Pfam" id="PF07679">
    <property type="entry name" value="I-set"/>
    <property type="match status" value="1"/>
</dbReference>
<reference evidence="2 3" key="1">
    <citation type="submission" date="2015-09" db="EMBL/GenBank/DDBJ databases">
        <title>Draft genome of the parasitic nematode Teladorsagia circumcincta isolate WARC Sus (inbred).</title>
        <authorList>
            <person name="Mitreva M."/>
        </authorList>
    </citation>
    <scope>NUCLEOTIDE SEQUENCE [LARGE SCALE GENOMIC DNA]</scope>
    <source>
        <strain evidence="2 3">S</strain>
    </source>
</reference>
<name>A0A2G9TA94_TELCI</name>
<accession>A0A2G9TA94</accession>
<dbReference type="Gene3D" id="2.60.40.10">
    <property type="entry name" value="Immunoglobulins"/>
    <property type="match status" value="1"/>
</dbReference>
<sequence length="70" mass="7826">ATIEDVECNEGDEVRFKSVITGDPNPEITWMINGIPLSESEKVRFISEDGICILIIKDVTRHFDGTVTCQ</sequence>
<dbReference type="Proteomes" id="UP000230423">
    <property type="component" value="Unassembled WGS sequence"/>
</dbReference>
<dbReference type="SUPFAM" id="SSF48726">
    <property type="entry name" value="Immunoglobulin"/>
    <property type="match status" value="1"/>
</dbReference>
<dbReference type="EMBL" id="KZ391327">
    <property type="protein sequence ID" value="PIO54887.1"/>
    <property type="molecule type" value="Genomic_DNA"/>
</dbReference>
<gene>
    <name evidence="2" type="ORF">TELCIR_23738</name>
</gene>
<dbReference type="InterPro" id="IPR036179">
    <property type="entry name" value="Ig-like_dom_sf"/>
</dbReference>
<dbReference type="InterPro" id="IPR013098">
    <property type="entry name" value="Ig_I-set"/>
</dbReference>
<dbReference type="PANTHER" id="PTHR47633:SF4">
    <property type="entry name" value="MYOPALLADIN ISOFORM X1"/>
    <property type="match status" value="1"/>
</dbReference>